<evidence type="ECO:0000256" key="3">
    <source>
        <dbReference type="ARBA" id="ARBA00022741"/>
    </source>
</evidence>
<dbReference type="PRINTS" id="PR01042">
    <property type="entry name" value="TRNASYNTHASP"/>
</dbReference>
<comment type="caution">
    <text evidence="9">The sequence shown here is derived from an EMBL/GenBank/DDBJ whole genome shotgun (WGS) entry which is preliminary data.</text>
</comment>
<comment type="function">
    <text evidence="7">Catalyzes the attachment of L-aspartate to tRNA(Asp) in a two-step reaction: L-aspartate is first activated by ATP to form Asp-AMP and then transferred to the acceptor end of tRNA(Asp).</text>
</comment>
<dbReference type="InterPro" id="IPR047090">
    <property type="entry name" value="AspRS_core"/>
</dbReference>
<dbReference type="EMBL" id="VWXL01000084">
    <property type="protein sequence ID" value="MVB12253.1"/>
    <property type="molecule type" value="Genomic_DNA"/>
</dbReference>
<keyword evidence="6 7" id="KW-0030">Aminoacyl-tRNA synthetase</keyword>
<dbReference type="RefSeq" id="WP_156991069.1">
    <property type="nucleotide sequence ID" value="NZ_VWXL01000084.1"/>
</dbReference>
<dbReference type="OrthoDB" id="9802326at2"/>
<feature type="binding site" evidence="7">
    <location>
        <position position="489"/>
    </location>
    <ligand>
        <name>ATP</name>
        <dbReference type="ChEBI" id="CHEBI:30616"/>
    </ligand>
</feature>
<evidence type="ECO:0000256" key="7">
    <source>
        <dbReference type="HAMAP-Rule" id="MF_00044"/>
    </source>
</evidence>
<dbReference type="InterPro" id="IPR004524">
    <property type="entry name" value="Asp-tRNA-ligase_1"/>
</dbReference>
<dbReference type="Gene3D" id="2.40.50.140">
    <property type="entry name" value="Nucleic acid-binding proteins"/>
    <property type="match status" value="1"/>
</dbReference>
<evidence type="ECO:0000256" key="5">
    <source>
        <dbReference type="ARBA" id="ARBA00022917"/>
    </source>
</evidence>
<dbReference type="InterPro" id="IPR006195">
    <property type="entry name" value="aa-tRNA-synth_II"/>
</dbReference>
<keyword evidence="7" id="KW-0963">Cytoplasm</keyword>
<evidence type="ECO:0000313" key="10">
    <source>
        <dbReference type="Proteomes" id="UP000469440"/>
    </source>
</evidence>
<evidence type="ECO:0000256" key="1">
    <source>
        <dbReference type="ARBA" id="ARBA00006303"/>
    </source>
</evidence>
<evidence type="ECO:0000313" key="9">
    <source>
        <dbReference type="EMBL" id="MVB12253.1"/>
    </source>
</evidence>
<dbReference type="InterPro" id="IPR002312">
    <property type="entry name" value="Asp/Asn-tRNA-synth_IIb"/>
</dbReference>
<evidence type="ECO:0000256" key="2">
    <source>
        <dbReference type="ARBA" id="ARBA00022598"/>
    </source>
</evidence>
<dbReference type="Pfam" id="PF01336">
    <property type="entry name" value="tRNA_anti-codon"/>
    <property type="match status" value="1"/>
</dbReference>
<sequence length="594" mass="66708">MPESLTGLKRTNYCGELRAADCGREVTVCGWVQRQRDLGQLIFIDLRDRTGIVQLAFGDKTDREVFQKAFAARAEFVLAARGTVRERSAKNAELPTGDIEIEVEELRVLAKSETPPFAIEEKTDVKEDLRLKYRYLDLRRPEMQRKIIGRHRIVKAARDYFDENGFLEIETPNLIKSTPEGARDYLVPSRMFPGSFFALPQSPQLYKQLLMLSGYDRYMQVARCFRDEDLRADRQPEFTQIDFEMSFVSQDDVMAIAEGFIKDVYQKVLDLEIQTPLRRMTWHEAMNRFGSDKPDLRFGMELTDVSEALKNTEFRVFAGALSAGGSVRGINLKGQADALSRKEIDKLGEWVKSYGAKGLAWTRLASGGETSSYEKFLAPEEAAAVRKALGAEAGDVLFLVASGENKVVFDSLGALRKELAGRFGLIDDSKPCLLWVTDFPLFEYSKEENRFVAMHHPFTMPREEDLGKLESDPGSVLAIAYDMVLNGNELGGGSVRINRPDIQERMFQALGFTPEQAQERFGFLIDAFRYGAPPHAGMAFGLDRLVMLMLGCDSIRDVIAFPKVASSAELMSSAPTGVDPKQLEELGISLLKKD</sequence>
<keyword evidence="3 7" id="KW-0547">Nucleotide-binding</keyword>
<dbReference type="GO" id="GO:0005737">
    <property type="term" value="C:cytoplasm"/>
    <property type="evidence" value="ECO:0007669"/>
    <property type="project" value="UniProtKB-SubCell"/>
</dbReference>
<dbReference type="NCBIfam" id="NF001750">
    <property type="entry name" value="PRK00476.1"/>
    <property type="match status" value="1"/>
</dbReference>
<keyword evidence="10" id="KW-1185">Reference proteome</keyword>
<dbReference type="InterPro" id="IPR047089">
    <property type="entry name" value="Asp-tRNA-ligase_1_N"/>
</dbReference>
<feature type="binding site" evidence="7">
    <location>
        <position position="455"/>
    </location>
    <ligand>
        <name>L-aspartate</name>
        <dbReference type="ChEBI" id="CHEBI:29991"/>
    </ligand>
</feature>
<comment type="subunit">
    <text evidence="7">Homodimer.</text>
</comment>
<dbReference type="GO" id="GO:0004815">
    <property type="term" value="F:aspartate-tRNA ligase activity"/>
    <property type="evidence" value="ECO:0007669"/>
    <property type="project" value="UniProtKB-UniRule"/>
</dbReference>
<evidence type="ECO:0000256" key="6">
    <source>
        <dbReference type="ARBA" id="ARBA00023146"/>
    </source>
</evidence>
<dbReference type="GO" id="GO:0005524">
    <property type="term" value="F:ATP binding"/>
    <property type="evidence" value="ECO:0007669"/>
    <property type="project" value="UniProtKB-UniRule"/>
</dbReference>
<dbReference type="SUPFAM" id="SSF55261">
    <property type="entry name" value="GAD domain-like"/>
    <property type="match status" value="1"/>
</dbReference>
<feature type="domain" description="Aminoacyl-transfer RNA synthetases class-II family profile" evidence="8">
    <location>
        <begin position="150"/>
        <end position="562"/>
    </location>
</feature>
<dbReference type="SUPFAM" id="SSF55681">
    <property type="entry name" value="Class II aaRS and biotin synthetases"/>
    <property type="match status" value="1"/>
</dbReference>
<feature type="binding site" evidence="7">
    <location>
        <begin position="541"/>
        <end position="544"/>
    </location>
    <ligand>
        <name>ATP</name>
        <dbReference type="ChEBI" id="CHEBI:30616"/>
    </ligand>
</feature>
<organism evidence="9 10">
    <name type="scientific">Caproicibacter fermentans</name>
    <dbReference type="NCBI Taxonomy" id="2576756"/>
    <lineage>
        <taxon>Bacteria</taxon>
        <taxon>Bacillati</taxon>
        <taxon>Bacillota</taxon>
        <taxon>Clostridia</taxon>
        <taxon>Eubacteriales</taxon>
        <taxon>Acutalibacteraceae</taxon>
        <taxon>Caproicibacter</taxon>
    </lineage>
</organism>
<keyword evidence="5 7" id="KW-0648">Protein biosynthesis</keyword>
<keyword evidence="2 7" id="KW-0436">Ligase</keyword>
<dbReference type="GO" id="GO:0003676">
    <property type="term" value="F:nucleic acid binding"/>
    <property type="evidence" value="ECO:0007669"/>
    <property type="project" value="InterPro"/>
</dbReference>
<feature type="binding site" evidence="7">
    <location>
        <position position="235"/>
    </location>
    <ligand>
        <name>ATP</name>
        <dbReference type="ChEBI" id="CHEBI:30616"/>
    </ligand>
</feature>
<dbReference type="Gene3D" id="3.30.1360.30">
    <property type="entry name" value="GAD-like domain"/>
    <property type="match status" value="1"/>
</dbReference>
<comment type="catalytic activity">
    <reaction evidence="7">
        <text>tRNA(Asp) + L-aspartate + ATP = L-aspartyl-tRNA(Asp) + AMP + diphosphate</text>
        <dbReference type="Rhea" id="RHEA:19649"/>
        <dbReference type="Rhea" id="RHEA-COMP:9660"/>
        <dbReference type="Rhea" id="RHEA-COMP:9678"/>
        <dbReference type="ChEBI" id="CHEBI:29991"/>
        <dbReference type="ChEBI" id="CHEBI:30616"/>
        <dbReference type="ChEBI" id="CHEBI:33019"/>
        <dbReference type="ChEBI" id="CHEBI:78442"/>
        <dbReference type="ChEBI" id="CHEBI:78516"/>
        <dbReference type="ChEBI" id="CHEBI:456215"/>
        <dbReference type="EC" id="6.1.1.12"/>
    </reaction>
</comment>
<evidence type="ECO:0000259" key="8">
    <source>
        <dbReference type="PROSITE" id="PS50862"/>
    </source>
</evidence>
<dbReference type="InterPro" id="IPR012340">
    <property type="entry name" value="NA-bd_OB-fold"/>
</dbReference>
<dbReference type="GO" id="GO:0016740">
    <property type="term" value="F:transferase activity"/>
    <property type="evidence" value="ECO:0007669"/>
    <property type="project" value="UniProtKB-ARBA"/>
</dbReference>
<dbReference type="SUPFAM" id="SSF50249">
    <property type="entry name" value="Nucleic acid-binding proteins"/>
    <property type="match status" value="1"/>
</dbReference>
<dbReference type="PANTHER" id="PTHR22594:SF5">
    <property type="entry name" value="ASPARTATE--TRNA LIGASE, MITOCHONDRIAL"/>
    <property type="match status" value="1"/>
</dbReference>
<feature type="binding site" evidence="7">
    <location>
        <position position="496"/>
    </location>
    <ligand>
        <name>L-aspartate</name>
        <dbReference type="ChEBI" id="CHEBI:29991"/>
    </ligand>
</feature>
<dbReference type="CDD" id="cd00777">
    <property type="entry name" value="AspRS_core"/>
    <property type="match status" value="1"/>
</dbReference>
<dbReference type="GO" id="GO:0006422">
    <property type="term" value="P:aspartyl-tRNA aminoacylation"/>
    <property type="evidence" value="ECO:0007669"/>
    <property type="project" value="UniProtKB-UniRule"/>
</dbReference>
<dbReference type="InterPro" id="IPR004364">
    <property type="entry name" value="Aa-tRNA-synt_II"/>
</dbReference>
<dbReference type="GO" id="GO:0140096">
    <property type="term" value="F:catalytic activity, acting on a protein"/>
    <property type="evidence" value="ECO:0007669"/>
    <property type="project" value="UniProtKB-ARBA"/>
</dbReference>
<dbReference type="CDD" id="cd04317">
    <property type="entry name" value="EcAspRS_like_N"/>
    <property type="match status" value="1"/>
</dbReference>
<feature type="binding site" evidence="7">
    <location>
        <position position="226"/>
    </location>
    <ligand>
        <name>L-aspartate</name>
        <dbReference type="ChEBI" id="CHEBI:29991"/>
    </ligand>
</feature>
<evidence type="ECO:0000256" key="4">
    <source>
        <dbReference type="ARBA" id="ARBA00022840"/>
    </source>
</evidence>
<comment type="caution">
    <text evidence="7">Lacks conserved residue(s) required for the propagation of feature annotation.</text>
</comment>
<dbReference type="PROSITE" id="PS50862">
    <property type="entry name" value="AA_TRNA_LIGASE_II"/>
    <property type="match status" value="1"/>
</dbReference>
<feature type="binding site" evidence="7">
    <location>
        <position position="180"/>
    </location>
    <ligand>
        <name>L-aspartate</name>
        <dbReference type="ChEBI" id="CHEBI:29991"/>
    </ligand>
</feature>
<protein>
    <recommendedName>
        <fullName evidence="7">Aspartate--tRNA ligase</fullName>
        <ecNumber evidence="7">6.1.1.12</ecNumber>
    </recommendedName>
    <alternativeName>
        <fullName evidence="7">Aspartyl-tRNA synthetase</fullName>
        <shortName evidence="7">AspRS</shortName>
    </alternativeName>
</protein>
<comment type="similarity">
    <text evidence="1 7">Belongs to the class-II aminoacyl-tRNA synthetase family. Type 1 subfamily.</text>
</comment>
<reference evidence="9 10" key="1">
    <citation type="submission" date="2019-09" db="EMBL/GenBank/DDBJ databases">
        <title>Genome sequence of Clostridium sp. EA1.</title>
        <authorList>
            <person name="Poehlein A."/>
            <person name="Bengelsdorf F.R."/>
            <person name="Daniel R."/>
        </authorList>
    </citation>
    <scope>NUCLEOTIDE SEQUENCE [LARGE SCALE GENOMIC DNA]</scope>
    <source>
        <strain evidence="9 10">EA1</strain>
    </source>
</reference>
<feature type="binding site" evidence="7">
    <location>
        <begin position="226"/>
        <end position="228"/>
    </location>
    <ligand>
        <name>ATP</name>
        <dbReference type="ChEBI" id="CHEBI:30616"/>
    </ligand>
</feature>
<dbReference type="Gene3D" id="3.30.930.10">
    <property type="entry name" value="Bira Bifunctional Protein, Domain 2"/>
    <property type="match status" value="1"/>
</dbReference>
<dbReference type="Pfam" id="PF00152">
    <property type="entry name" value="tRNA-synt_2"/>
    <property type="match status" value="1"/>
</dbReference>
<keyword evidence="4 7" id="KW-0067">ATP-binding</keyword>
<dbReference type="HAMAP" id="MF_00044">
    <property type="entry name" value="Asp_tRNA_synth_type1"/>
    <property type="match status" value="1"/>
</dbReference>
<dbReference type="Proteomes" id="UP000469440">
    <property type="component" value="Unassembled WGS sequence"/>
</dbReference>
<name>A0A6N8I426_9FIRM</name>
<comment type="subcellular location">
    <subcellularLocation>
        <location evidence="7">Cytoplasm</location>
    </subcellularLocation>
</comment>
<accession>A0A6N8I426</accession>
<dbReference type="InterPro" id="IPR029351">
    <property type="entry name" value="GAD_dom"/>
</dbReference>
<feature type="region of interest" description="Aspartate" evidence="7">
    <location>
        <begin position="204"/>
        <end position="207"/>
    </location>
</feature>
<dbReference type="Pfam" id="PF02938">
    <property type="entry name" value="GAD"/>
    <property type="match status" value="1"/>
</dbReference>
<dbReference type="AlphaFoldDB" id="A0A6N8I426"/>
<dbReference type="PANTHER" id="PTHR22594">
    <property type="entry name" value="ASPARTYL/LYSYL-TRNA SYNTHETASE"/>
    <property type="match status" value="1"/>
</dbReference>
<proteinExistence type="inferred from homology"/>
<dbReference type="InterPro" id="IPR004115">
    <property type="entry name" value="GAD-like_sf"/>
</dbReference>
<dbReference type="EC" id="6.1.1.12" evidence="7"/>
<dbReference type="InterPro" id="IPR004365">
    <property type="entry name" value="NA-bd_OB_tRNA"/>
</dbReference>
<gene>
    <name evidence="9" type="primary">aspS_2</name>
    <name evidence="7" type="synonym">aspS</name>
    <name evidence="9" type="ORF">CAFE_29850</name>
</gene>
<dbReference type="NCBIfam" id="TIGR00459">
    <property type="entry name" value="aspS_bact"/>
    <property type="match status" value="1"/>
</dbReference>
<dbReference type="InterPro" id="IPR045864">
    <property type="entry name" value="aa-tRNA-synth_II/BPL/LPL"/>
</dbReference>